<keyword evidence="2" id="KW-0456">Lyase</keyword>
<dbReference type="OrthoDB" id="9772497at2"/>
<dbReference type="InterPro" id="IPR051466">
    <property type="entry name" value="D-amino_acid_metab_enzyme"/>
</dbReference>
<feature type="domain" description="D-serine dehydratase-like" evidence="3">
    <location>
        <begin position="259"/>
        <end position="367"/>
    </location>
</feature>
<dbReference type="SMART" id="SM01119">
    <property type="entry name" value="D-ser_dehydrat"/>
    <property type="match status" value="1"/>
</dbReference>
<comment type="caution">
    <text evidence="4">The sequence shown here is derived from an EMBL/GenBank/DDBJ whole genome shotgun (WGS) entry which is preliminary data.</text>
</comment>
<evidence type="ECO:0000313" key="5">
    <source>
        <dbReference type="Proteomes" id="UP000319732"/>
    </source>
</evidence>
<name>A0A545UBG4_9GAMM</name>
<dbReference type="PANTHER" id="PTHR28004:SF2">
    <property type="entry name" value="D-SERINE DEHYDRATASE"/>
    <property type="match status" value="1"/>
</dbReference>
<dbReference type="Gene3D" id="2.40.37.20">
    <property type="entry name" value="D-serine dehydratase-like domain"/>
    <property type="match status" value="1"/>
</dbReference>
<dbReference type="SUPFAM" id="SSF51419">
    <property type="entry name" value="PLP-binding barrel"/>
    <property type="match status" value="1"/>
</dbReference>
<evidence type="ECO:0000259" key="3">
    <source>
        <dbReference type="SMART" id="SM01119"/>
    </source>
</evidence>
<dbReference type="Gene3D" id="3.20.20.10">
    <property type="entry name" value="Alanine racemase"/>
    <property type="match status" value="1"/>
</dbReference>
<dbReference type="RefSeq" id="WP_142902175.1">
    <property type="nucleotide sequence ID" value="NZ_ML660087.1"/>
</dbReference>
<gene>
    <name evidence="4" type="ORF">FKG94_00235</name>
</gene>
<dbReference type="GO" id="GO:0036088">
    <property type="term" value="P:D-serine catabolic process"/>
    <property type="evidence" value="ECO:0007669"/>
    <property type="project" value="TreeGrafter"/>
</dbReference>
<dbReference type="GO" id="GO:0008721">
    <property type="term" value="F:D-serine ammonia-lyase activity"/>
    <property type="evidence" value="ECO:0007669"/>
    <property type="project" value="TreeGrafter"/>
</dbReference>
<dbReference type="Proteomes" id="UP000319732">
    <property type="component" value="Unassembled WGS sequence"/>
</dbReference>
<reference evidence="4 5" key="1">
    <citation type="submission" date="2019-06" db="EMBL/GenBank/DDBJ databases">
        <title>Whole genome sequence for Cellvibrionaceae sp. R142.</title>
        <authorList>
            <person name="Wang G."/>
        </authorList>
    </citation>
    <scope>NUCLEOTIDE SEQUENCE [LARGE SCALE GENOMIC DNA]</scope>
    <source>
        <strain evidence="4 5">R142</strain>
    </source>
</reference>
<accession>A0A545UBG4</accession>
<dbReference type="InterPro" id="IPR001608">
    <property type="entry name" value="Ala_racemase_N"/>
</dbReference>
<dbReference type="InterPro" id="IPR026956">
    <property type="entry name" value="D-ser_dehydrat-like_dom"/>
</dbReference>
<dbReference type="InterPro" id="IPR042208">
    <property type="entry name" value="D-ser_dehydrat-like_sf"/>
</dbReference>
<proteinExistence type="inferred from homology"/>
<evidence type="ECO:0000256" key="2">
    <source>
        <dbReference type="ARBA" id="ARBA00023239"/>
    </source>
</evidence>
<dbReference type="Pfam" id="PF14031">
    <property type="entry name" value="D-ser_dehydrat"/>
    <property type="match status" value="1"/>
</dbReference>
<protein>
    <recommendedName>
        <fullName evidence="3">D-serine dehydratase-like domain-containing protein</fullName>
    </recommendedName>
</protein>
<comment type="similarity">
    <text evidence="1">Belongs to the DSD1 family.</text>
</comment>
<organism evidence="4 5">
    <name type="scientific">Exilibacterium tricleocarpae</name>
    <dbReference type="NCBI Taxonomy" id="2591008"/>
    <lineage>
        <taxon>Bacteria</taxon>
        <taxon>Pseudomonadati</taxon>
        <taxon>Pseudomonadota</taxon>
        <taxon>Gammaproteobacteria</taxon>
        <taxon>Cellvibrionales</taxon>
        <taxon>Cellvibrionaceae</taxon>
        <taxon>Exilibacterium</taxon>
    </lineage>
</organism>
<dbReference type="AlphaFoldDB" id="A0A545UBG4"/>
<evidence type="ECO:0000313" key="4">
    <source>
        <dbReference type="EMBL" id="TQV86808.1"/>
    </source>
</evidence>
<keyword evidence="5" id="KW-1185">Reference proteome</keyword>
<dbReference type="InterPro" id="IPR029066">
    <property type="entry name" value="PLP-binding_barrel"/>
</dbReference>
<sequence length="384" mass="40568">MTPATLADLQTPALILDRSKVQRNISRMAERAAALGVALRPHLKTPKCVHIAALLQRAGATGFNVSTLKEAEFFHAAGIDDLYYCVPFAPNKAQRAAALVRDGCRLTLMTDSLDGARAAVAAAEALAGDTVLTFTLEIDVDGYRSGMALDGPDLVLAARLLQKSRATRFAGIMSYAGASYGKTPAQTADLTETHRRALARARATLLESGLDCERVSFGSTPAVLHARELTGITEARCGIYMFQDLFQAGIGACERDDIALSVLASVTSRQPRHNRLVIDAGGLALSKDRSTAGRDFDAGYGLVCDAASGAPLGDLAVTAVSQELGLVTSLSGAPLDFGRFPVGALVRILPNHADMTAAAYEHYAVVDGGAEVETVWARTNHWAD</sequence>
<dbReference type="Pfam" id="PF01168">
    <property type="entry name" value="Ala_racemase_N"/>
    <property type="match status" value="1"/>
</dbReference>
<dbReference type="EMBL" id="VHSG01000001">
    <property type="protein sequence ID" value="TQV86808.1"/>
    <property type="molecule type" value="Genomic_DNA"/>
</dbReference>
<evidence type="ECO:0000256" key="1">
    <source>
        <dbReference type="ARBA" id="ARBA00005323"/>
    </source>
</evidence>
<dbReference type="PANTHER" id="PTHR28004">
    <property type="entry name" value="ZGC:162816-RELATED"/>
    <property type="match status" value="1"/>
</dbReference>